<sequence>MYVVHRDSKSPIMRSTTSKHRQYGTLLAGMACLGLMFISGAWSHREATVIARHLTGVGHTEPPCLTDADCTGAGSVNRSNVCVEEVCRPRPLFPFNSVDLAGTLSAFICIVISSGGGLGGGGLLVPLYIIVLGFNSHDAIPLSKATIFGSAVASCLLNIRKKHPLDPQRQLIDYEVMVMMEPMTLAGTIIGVSMNKVCPEWIITMLLVALLSKTSHRMMQKGKTIWNQEAVKDRRRQETVLQQWTDVVRAAKMSPAVVACAKQWLAVTNQRRKKEDEADSRLSSTEVALSMANPIDDEDSDFDDDKVSDDEFLLKKAHLMSLNGVVIKPPQVAALEELHEYKRSIPWGDLSVLLVAWIGLFAYSILKGGHGAPSIIGLVCGSMAYWSLTMLAFPFFVSVTSYFGFKILHRHELMQSCGYAYVPGDIQWNRRTTLIYPSLCTVAGVAAGLLGIGGGMVKGPLLLEIGLHPQVASATSTAMILFTSSATTIQFIVLGMLPYDYAAWYGAVGFVGGIVGQLGLSYLIRRFRKTAFVLFVIAGVIGVSGSVMGVLGVRDILNHGFRGFRSLCYNV</sequence>
<evidence type="ECO:0000256" key="1">
    <source>
        <dbReference type="ARBA" id="ARBA00004141"/>
    </source>
</evidence>
<dbReference type="Pfam" id="PF01925">
    <property type="entry name" value="TauE"/>
    <property type="match status" value="2"/>
</dbReference>
<evidence type="ECO:0000256" key="4">
    <source>
        <dbReference type="ARBA" id="ARBA00023136"/>
    </source>
</evidence>
<keyword evidence="2 5" id="KW-0812">Transmembrane</keyword>
<dbReference type="PANTHER" id="PTHR14255:SF3">
    <property type="entry name" value="SULFITE EXPORTER TAUE_SAFE FAMILY PROTEIN 5-RELATED"/>
    <property type="match status" value="1"/>
</dbReference>
<feature type="transmembrane region" description="Helical" evidence="5">
    <location>
        <begin position="530"/>
        <end position="553"/>
    </location>
</feature>
<dbReference type="STRING" id="112090.W4G1Y3"/>
<reference evidence="6" key="1">
    <citation type="submission" date="2013-12" db="EMBL/GenBank/DDBJ databases">
        <title>The Genome Sequence of Aphanomyces astaci APO3.</title>
        <authorList>
            <consortium name="The Broad Institute Genomics Platform"/>
            <person name="Russ C."/>
            <person name="Tyler B."/>
            <person name="van West P."/>
            <person name="Dieguez-Uribeondo J."/>
            <person name="Young S.K."/>
            <person name="Zeng Q."/>
            <person name="Gargeya S."/>
            <person name="Fitzgerald M."/>
            <person name="Abouelleil A."/>
            <person name="Alvarado L."/>
            <person name="Chapman S.B."/>
            <person name="Gainer-Dewar J."/>
            <person name="Goldberg J."/>
            <person name="Griggs A."/>
            <person name="Gujja S."/>
            <person name="Hansen M."/>
            <person name="Howarth C."/>
            <person name="Imamovic A."/>
            <person name="Ireland A."/>
            <person name="Larimer J."/>
            <person name="McCowan C."/>
            <person name="Murphy C."/>
            <person name="Pearson M."/>
            <person name="Poon T.W."/>
            <person name="Priest M."/>
            <person name="Roberts A."/>
            <person name="Saif S."/>
            <person name="Shea T."/>
            <person name="Sykes S."/>
            <person name="Wortman J."/>
            <person name="Nusbaum C."/>
            <person name="Birren B."/>
        </authorList>
    </citation>
    <scope>NUCLEOTIDE SEQUENCE [LARGE SCALE GENOMIC DNA]</scope>
    <source>
        <strain evidence="6">APO3</strain>
    </source>
</reference>
<dbReference type="PANTHER" id="PTHR14255">
    <property type="entry name" value="CEREBLON"/>
    <property type="match status" value="1"/>
</dbReference>
<feature type="transmembrane region" description="Helical" evidence="5">
    <location>
        <begin position="347"/>
        <end position="365"/>
    </location>
</feature>
<dbReference type="EMBL" id="KI913147">
    <property type="protein sequence ID" value="ETV73695.1"/>
    <property type="molecule type" value="Genomic_DNA"/>
</dbReference>
<comment type="subcellular location">
    <subcellularLocation>
        <location evidence="1">Membrane</location>
        <topology evidence="1">Multi-pass membrane protein</topology>
    </subcellularLocation>
</comment>
<feature type="transmembrane region" description="Helical" evidence="5">
    <location>
        <begin position="185"/>
        <end position="211"/>
    </location>
</feature>
<evidence type="ECO:0000313" key="6">
    <source>
        <dbReference type="EMBL" id="ETV73695.1"/>
    </source>
</evidence>
<name>W4G1Y3_APHAT</name>
<dbReference type="GO" id="GO:0016567">
    <property type="term" value="P:protein ubiquitination"/>
    <property type="evidence" value="ECO:0007669"/>
    <property type="project" value="TreeGrafter"/>
</dbReference>
<evidence type="ECO:0000256" key="3">
    <source>
        <dbReference type="ARBA" id="ARBA00022989"/>
    </source>
</evidence>
<feature type="transmembrane region" description="Helical" evidence="5">
    <location>
        <begin position="385"/>
        <end position="405"/>
    </location>
</feature>
<gene>
    <name evidence="6" type="ORF">H257_11417</name>
</gene>
<feature type="transmembrane region" description="Helical" evidence="5">
    <location>
        <begin position="23"/>
        <end position="42"/>
    </location>
</feature>
<keyword evidence="4 5" id="KW-0472">Membrane</keyword>
<dbReference type="AlphaFoldDB" id="W4G1Y3"/>
<dbReference type="GO" id="GO:0031464">
    <property type="term" value="C:Cul4A-RING E3 ubiquitin ligase complex"/>
    <property type="evidence" value="ECO:0007669"/>
    <property type="project" value="TreeGrafter"/>
</dbReference>
<dbReference type="PROSITE" id="PS51257">
    <property type="entry name" value="PROKAR_LIPOPROTEIN"/>
    <property type="match status" value="1"/>
</dbReference>
<accession>W4G1Y3</accession>
<dbReference type="OrthoDB" id="434519at2759"/>
<dbReference type="VEuPathDB" id="FungiDB:H257_11417"/>
<dbReference type="GeneID" id="20813413"/>
<feature type="transmembrane region" description="Helical" evidence="5">
    <location>
        <begin position="434"/>
        <end position="457"/>
    </location>
</feature>
<proteinExistence type="predicted"/>
<protein>
    <submittedName>
        <fullName evidence="6">Uncharacterized protein</fullName>
    </submittedName>
</protein>
<feature type="transmembrane region" description="Helical" evidence="5">
    <location>
        <begin position="104"/>
        <end position="130"/>
    </location>
</feature>
<evidence type="ECO:0000256" key="5">
    <source>
        <dbReference type="SAM" id="Phobius"/>
    </source>
</evidence>
<organism evidence="6">
    <name type="scientific">Aphanomyces astaci</name>
    <name type="common">Crayfish plague agent</name>
    <dbReference type="NCBI Taxonomy" id="112090"/>
    <lineage>
        <taxon>Eukaryota</taxon>
        <taxon>Sar</taxon>
        <taxon>Stramenopiles</taxon>
        <taxon>Oomycota</taxon>
        <taxon>Saprolegniomycetes</taxon>
        <taxon>Saprolegniales</taxon>
        <taxon>Verrucalvaceae</taxon>
        <taxon>Aphanomyces</taxon>
    </lineage>
</organism>
<dbReference type="GO" id="GO:0016020">
    <property type="term" value="C:membrane"/>
    <property type="evidence" value="ECO:0007669"/>
    <property type="project" value="UniProtKB-SubCell"/>
</dbReference>
<feature type="transmembrane region" description="Helical" evidence="5">
    <location>
        <begin position="504"/>
        <end position="524"/>
    </location>
</feature>
<dbReference type="RefSeq" id="XP_009836631.1">
    <property type="nucleotide sequence ID" value="XM_009838329.1"/>
</dbReference>
<evidence type="ECO:0000256" key="2">
    <source>
        <dbReference type="ARBA" id="ARBA00022692"/>
    </source>
</evidence>
<dbReference type="InterPro" id="IPR002781">
    <property type="entry name" value="TM_pro_TauE-like"/>
</dbReference>
<keyword evidence="3 5" id="KW-1133">Transmembrane helix</keyword>